<evidence type="ECO:0000313" key="1">
    <source>
        <dbReference type="EMBL" id="KAI0087289.1"/>
    </source>
</evidence>
<dbReference type="EMBL" id="MU274918">
    <property type="protein sequence ID" value="KAI0087289.1"/>
    <property type="molecule type" value="Genomic_DNA"/>
</dbReference>
<reference evidence="1" key="1">
    <citation type="journal article" date="2021" name="Environ. Microbiol.">
        <title>Gene family expansions and transcriptome signatures uncover fungal adaptations to wood decay.</title>
        <authorList>
            <person name="Hage H."/>
            <person name="Miyauchi S."/>
            <person name="Viragh M."/>
            <person name="Drula E."/>
            <person name="Min B."/>
            <person name="Chaduli D."/>
            <person name="Navarro D."/>
            <person name="Favel A."/>
            <person name="Norest M."/>
            <person name="Lesage-Meessen L."/>
            <person name="Balint B."/>
            <person name="Merenyi Z."/>
            <person name="de Eugenio L."/>
            <person name="Morin E."/>
            <person name="Martinez A.T."/>
            <person name="Baldrian P."/>
            <person name="Stursova M."/>
            <person name="Martinez M.J."/>
            <person name="Novotny C."/>
            <person name="Magnuson J.K."/>
            <person name="Spatafora J.W."/>
            <person name="Maurice S."/>
            <person name="Pangilinan J."/>
            <person name="Andreopoulos W."/>
            <person name="LaButti K."/>
            <person name="Hundley H."/>
            <person name="Na H."/>
            <person name="Kuo A."/>
            <person name="Barry K."/>
            <person name="Lipzen A."/>
            <person name="Henrissat B."/>
            <person name="Riley R."/>
            <person name="Ahrendt S."/>
            <person name="Nagy L.G."/>
            <person name="Grigoriev I.V."/>
            <person name="Martin F."/>
            <person name="Rosso M.N."/>
        </authorList>
    </citation>
    <scope>NUCLEOTIDE SEQUENCE</scope>
    <source>
        <strain evidence="1">CBS 384.51</strain>
    </source>
</reference>
<dbReference type="Proteomes" id="UP001055072">
    <property type="component" value="Unassembled WGS sequence"/>
</dbReference>
<organism evidence="1 2">
    <name type="scientific">Irpex rosettiformis</name>
    <dbReference type="NCBI Taxonomy" id="378272"/>
    <lineage>
        <taxon>Eukaryota</taxon>
        <taxon>Fungi</taxon>
        <taxon>Dikarya</taxon>
        <taxon>Basidiomycota</taxon>
        <taxon>Agaricomycotina</taxon>
        <taxon>Agaricomycetes</taxon>
        <taxon>Polyporales</taxon>
        <taxon>Irpicaceae</taxon>
        <taxon>Irpex</taxon>
    </lineage>
</organism>
<keyword evidence="2" id="KW-1185">Reference proteome</keyword>
<evidence type="ECO:0000313" key="2">
    <source>
        <dbReference type="Proteomes" id="UP001055072"/>
    </source>
</evidence>
<sequence>MSDYDHTLLASAPSISRKQKQESYNIDILQPSQTSDISAPSESAPLAPYHSSSPHATPPSKEGYPYAAPVRLPWYQNKILIASGIGLVVVGAIVGGAVGGTVGHRTKSTNALTNSGSSGSDNDTTSFSLLTSSSTPAPTIPSPESSTTLSSQPSPKGGLPTNSSTFANASPSGAGDESQGLGISGPGSSESRTGDPSSIRASNTASIPIISNPGQPFVAADINPLQIDT</sequence>
<comment type="caution">
    <text evidence="1">The sequence shown here is derived from an EMBL/GenBank/DDBJ whole genome shotgun (WGS) entry which is preliminary data.</text>
</comment>
<protein>
    <submittedName>
        <fullName evidence="1">Uncharacterized protein</fullName>
    </submittedName>
</protein>
<gene>
    <name evidence="1" type="ORF">BDY19DRAFT_243368</name>
</gene>
<proteinExistence type="predicted"/>
<accession>A0ACB8TZ77</accession>
<name>A0ACB8TZ77_9APHY</name>